<organism evidence="4 5">
    <name type="scientific">Trichlorobacter thiogenes</name>
    <dbReference type="NCBI Taxonomy" id="115783"/>
    <lineage>
        <taxon>Bacteria</taxon>
        <taxon>Pseudomonadati</taxon>
        <taxon>Thermodesulfobacteriota</taxon>
        <taxon>Desulfuromonadia</taxon>
        <taxon>Geobacterales</taxon>
        <taxon>Geobacteraceae</taxon>
        <taxon>Trichlorobacter</taxon>
    </lineage>
</organism>
<dbReference type="EMBL" id="FUWR01000031">
    <property type="protein sequence ID" value="SKA23401.1"/>
    <property type="molecule type" value="Genomic_DNA"/>
</dbReference>
<name>A0A1T4S6C0_9BACT</name>
<dbReference type="Proteomes" id="UP000190102">
    <property type="component" value="Unassembled WGS sequence"/>
</dbReference>
<dbReference type="CDD" id="cd04301">
    <property type="entry name" value="NAT_SF"/>
    <property type="match status" value="1"/>
</dbReference>
<evidence type="ECO:0000313" key="5">
    <source>
        <dbReference type="Proteomes" id="UP000190102"/>
    </source>
</evidence>
<dbReference type="InterPro" id="IPR016181">
    <property type="entry name" value="Acyl_CoA_acyltransferase"/>
</dbReference>
<dbReference type="PROSITE" id="PS51186">
    <property type="entry name" value="GNAT"/>
    <property type="match status" value="1"/>
</dbReference>
<dbReference type="STRING" id="115783.SAMN02745119_03272"/>
<dbReference type="InterPro" id="IPR000182">
    <property type="entry name" value="GNAT_dom"/>
</dbReference>
<keyword evidence="1 4" id="KW-0808">Transferase</keyword>
<protein>
    <submittedName>
        <fullName evidence="4">Acetyltransferase (GNAT) family protein</fullName>
    </submittedName>
</protein>
<sequence>MRSLRSYYILGVLEQVATDIKRGFLLLAREDNQAVGVAYIVTILSAEHCGLVAWLEELYVTPSHRCRGIGAALVSAALDRARAASIVAVDLEIDAEHSRVESLYQRFGFSRLNRTRWVKVLN</sequence>
<dbReference type="RefSeq" id="WP_078791524.1">
    <property type="nucleotide sequence ID" value="NZ_FUWR01000031.1"/>
</dbReference>
<dbReference type="GO" id="GO:0016747">
    <property type="term" value="F:acyltransferase activity, transferring groups other than amino-acyl groups"/>
    <property type="evidence" value="ECO:0007669"/>
    <property type="project" value="InterPro"/>
</dbReference>
<proteinExistence type="predicted"/>
<dbReference type="SUPFAM" id="SSF55729">
    <property type="entry name" value="Acyl-CoA N-acyltransferases (Nat)"/>
    <property type="match status" value="1"/>
</dbReference>
<evidence type="ECO:0000259" key="3">
    <source>
        <dbReference type="PROSITE" id="PS51186"/>
    </source>
</evidence>
<accession>A0A1T4S6C0</accession>
<evidence type="ECO:0000256" key="1">
    <source>
        <dbReference type="ARBA" id="ARBA00022679"/>
    </source>
</evidence>
<evidence type="ECO:0000313" key="4">
    <source>
        <dbReference type="EMBL" id="SKA23401.1"/>
    </source>
</evidence>
<reference evidence="5" key="1">
    <citation type="submission" date="2017-02" db="EMBL/GenBank/DDBJ databases">
        <authorList>
            <person name="Varghese N."/>
            <person name="Submissions S."/>
        </authorList>
    </citation>
    <scope>NUCLEOTIDE SEQUENCE [LARGE SCALE GENOMIC DNA]</scope>
    <source>
        <strain evidence="5">ATCC BAA-34</strain>
    </source>
</reference>
<dbReference type="Gene3D" id="3.40.630.30">
    <property type="match status" value="1"/>
</dbReference>
<dbReference type="PANTHER" id="PTHR43072:SF51">
    <property type="entry name" value="ABC SUPERFAMILY TRANSPORT PROTEIN"/>
    <property type="match status" value="1"/>
</dbReference>
<feature type="domain" description="N-acetyltransferase" evidence="3">
    <location>
        <begin position="1"/>
        <end position="122"/>
    </location>
</feature>
<dbReference type="Pfam" id="PF00583">
    <property type="entry name" value="Acetyltransf_1"/>
    <property type="match status" value="1"/>
</dbReference>
<evidence type="ECO:0000256" key="2">
    <source>
        <dbReference type="ARBA" id="ARBA00023315"/>
    </source>
</evidence>
<keyword evidence="2" id="KW-0012">Acyltransferase</keyword>
<dbReference type="PANTHER" id="PTHR43072">
    <property type="entry name" value="N-ACETYLTRANSFERASE"/>
    <property type="match status" value="1"/>
</dbReference>
<dbReference type="AlphaFoldDB" id="A0A1T4S6C0"/>
<dbReference type="OrthoDB" id="2900974at2"/>
<keyword evidence="5" id="KW-1185">Reference proteome</keyword>
<gene>
    <name evidence="4" type="ORF">SAMN02745119_03272</name>
</gene>